<keyword evidence="7" id="KW-1185">Reference proteome</keyword>
<dbReference type="AlphaFoldDB" id="A0A1I2PE22"/>
<dbReference type="Proteomes" id="UP000199065">
    <property type="component" value="Unassembled WGS sequence"/>
</dbReference>
<name>A0A1I2PE22_9CORY</name>
<dbReference type="PANTHER" id="PTHR43344">
    <property type="entry name" value="PHOSPHOSERINE PHOSPHATASE"/>
    <property type="match status" value="1"/>
</dbReference>
<dbReference type="InterPro" id="IPR036412">
    <property type="entry name" value="HAD-like_sf"/>
</dbReference>
<dbReference type="InterPro" id="IPR023214">
    <property type="entry name" value="HAD_sf"/>
</dbReference>
<dbReference type="CDD" id="cd02612">
    <property type="entry name" value="HAD_PGPPase"/>
    <property type="match status" value="1"/>
</dbReference>
<sequence length="398" mass="43397">MSSTPANAPTPREPEGTDPKGPRPTKSPRPTEGPRPQKGHRPQDNRPTADIPFRPQHTQMPSPEDFLASWSVTRGNLRRFLEDLAIPPIDESTQRAAGEAAAAAAVKETFGLNLDDFSSGVASVSGSIEAAGGLRVSTPDPQIQQDTAAAAFFDVDNTLIQGSSLIVFALGLARHNYFKATEVLPIMWKQLKFRVTGSENIEDVAEGRQQALEFIKGRSVEELVTLCEEIVDSHMLDRAWPGTRELAEAHLQAGHQVWLVSATPVQLAQILARRFGFTGALGTVAEVDEHGCFTGRLVGDILHGPGKKHAVAALSAIEKLDLSRCTAYSDSINDVPMLSMVGTAVAVNPDRRLLKEAKRRGWAVRDYRSMRSALRSYGLPTLATAAFSFGSWRLFRRR</sequence>
<keyword evidence="2" id="KW-0479">Metal-binding</keyword>
<dbReference type="GO" id="GO:0016787">
    <property type="term" value="F:hydrolase activity"/>
    <property type="evidence" value="ECO:0007669"/>
    <property type="project" value="UniProtKB-KW"/>
</dbReference>
<dbReference type="NCBIfam" id="TIGR01488">
    <property type="entry name" value="HAD-SF-IB"/>
    <property type="match status" value="1"/>
</dbReference>
<evidence type="ECO:0000313" key="6">
    <source>
        <dbReference type="EMBL" id="SFG14368.1"/>
    </source>
</evidence>
<evidence type="ECO:0000256" key="3">
    <source>
        <dbReference type="ARBA" id="ARBA00022801"/>
    </source>
</evidence>
<keyword evidence="4" id="KW-0460">Magnesium</keyword>
<evidence type="ECO:0000256" key="1">
    <source>
        <dbReference type="ARBA" id="ARBA00009184"/>
    </source>
</evidence>
<proteinExistence type="inferred from homology"/>
<dbReference type="InterPro" id="IPR050582">
    <property type="entry name" value="HAD-like_SerB"/>
</dbReference>
<feature type="region of interest" description="Disordered" evidence="5">
    <location>
        <begin position="1"/>
        <end position="63"/>
    </location>
</feature>
<dbReference type="Gene3D" id="3.40.50.1000">
    <property type="entry name" value="HAD superfamily/HAD-like"/>
    <property type="match status" value="1"/>
</dbReference>
<comment type="similarity">
    <text evidence="1">Belongs to the HAD-like hydrolase superfamily. SerB family.</text>
</comment>
<dbReference type="EMBL" id="FOPJ01000001">
    <property type="protein sequence ID" value="SFG14368.1"/>
    <property type="molecule type" value="Genomic_DNA"/>
</dbReference>
<evidence type="ECO:0000256" key="5">
    <source>
        <dbReference type="SAM" id="MobiDB-lite"/>
    </source>
</evidence>
<dbReference type="GO" id="GO:0046872">
    <property type="term" value="F:metal ion binding"/>
    <property type="evidence" value="ECO:0007669"/>
    <property type="project" value="UniProtKB-KW"/>
</dbReference>
<evidence type="ECO:0000256" key="2">
    <source>
        <dbReference type="ARBA" id="ARBA00022723"/>
    </source>
</evidence>
<evidence type="ECO:0000256" key="4">
    <source>
        <dbReference type="ARBA" id="ARBA00022842"/>
    </source>
</evidence>
<protein>
    <submittedName>
        <fullName evidence="6">HAD-superfamily subfamily IB hydrolase, TIGR01490</fullName>
    </submittedName>
</protein>
<feature type="compositionally biased region" description="Basic and acidic residues" evidence="5">
    <location>
        <begin position="12"/>
        <end position="21"/>
    </location>
</feature>
<dbReference type="InterPro" id="IPR006385">
    <property type="entry name" value="HAD_hydro_SerB1"/>
</dbReference>
<organism evidence="6 7">
    <name type="scientific">Corynebacterium spheniscorum</name>
    <dbReference type="NCBI Taxonomy" id="185761"/>
    <lineage>
        <taxon>Bacteria</taxon>
        <taxon>Bacillati</taxon>
        <taxon>Actinomycetota</taxon>
        <taxon>Actinomycetes</taxon>
        <taxon>Mycobacteriales</taxon>
        <taxon>Corynebacteriaceae</taxon>
        <taxon>Corynebacterium</taxon>
    </lineage>
</organism>
<dbReference type="FunFam" id="3.40.50.1000:FF:000025">
    <property type="entry name" value="HAD hydrolase, family IB"/>
    <property type="match status" value="1"/>
</dbReference>
<dbReference type="STRING" id="185761.SAMN05660282_00002"/>
<reference evidence="6 7" key="1">
    <citation type="submission" date="2016-10" db="EMBL/GenBank/DDBJ databases">
        <authorList>
            <person name="de Groot N.N."/>
        </authorList>
    </citation>
    <scope>NUCLEOTIDE SEQUENCE [LARGE SCALE GENOMIC DNA]</scope>
    <source>
        <strain>J11</strain>
        <strain evidence="7">PG 39</strain>
    </source>
</reference>
<dbReference type="NCBIfam" id="TIGR01490">
    <property type="entry name" value="HAD-SF-IB-hyp1"/>
    <property type="match status" value="1"/>
</dbReference>
<gene>
    <name evidence="6" type="ORF">SAMN05660282_00002</name>
</gene>
<evidence type="ECO:0000313" key="7">
    <source>
        <dbReference type="Proteomes" id="UP000199065"/>
    </source>
</evidence>
<dbReference type="SUPFAM" id="SSF56784">
    <property type="entry name" value="HAD-like"/>
    <property type="match status" value="1"/>
</dbReference>
<dbReference type="PANTHER" id="PTHR43344:SF15">
    <property type="entry name" value="PHOSPHOSERINE PHOSPHATASE SERB1"/>
    <property type="match status" value="1"/>
</dbReference>
<dbReference type="Gene3D" id="1.20.1440.100">
    <property type="entry name" value="SG protein - dephosphorylation function"/>
    <property type="match status" value="1"/>
</dbReference>
<keyword evidence="3 6" id="KW-0378">Hydrolase</keyword>
<dbReference type="Pfam" id="PF12710">
    <property type="entry name" value="HAD"/>
    <property type="match status" value="1"/>
</dbReference>
<accession>A0A1I2PE22</accession>